<evidence type="ECO:0000313" key="2">
    <source>
        <dbReference type="EMBL" id="KAJ9607451.1"/>
    </source>
</evidence>
<reference evidence="2" key="1">
    <citation type="submission" date="2022-10" db="EMBL/GenBank/DDBJ databases">
        <title>Culturing micro-colonial fungi from biological soil crusts in the Mojave desert and describing Neophaeococcomyces mojavensis, and introducing the new genera and species Taxawa tesnikishii.</title>
        <authorList>
            <person name="Kurbessoian T."/>
            <person name="Stajich J.E."/>
        </authorList>
    </citation>
    <scope>NUCLEOTIDE SEQUENCE</scope>
    <source>
        <strain evidence="2">TK_41</strain>
    </source>
</reference>
<feature type="transmembrane region" description="Helical" evidence="1">
    <location>
        <begin position="12"/>
        <end position="33"/>
    </location>
</feature>
<keyword evidence="3" id="KW-1185">Reference proteome</keyword>
<keyword evidence="1" id="KW-0812">Transmembrane</keyword>
<dbReference type="Gene3D" id="3.40.50.1820">
    <property type="entry name" value="alpha/beta hydrolase"/>
    <property type="match status" value="1"/>
</dbReference>
<dbReference type="Proteomes" id="UP001172673">
    <property type="component" value="Unassembled WGS sequence"/>
</dbReference>
<gene>
    <name evidence="2" type="ORF">H2200_008524</name>
</gene>
<evidence type="ECO:0008006" key="4">
    <source>
        <dbReference type="Google" id="ProtNLM"/>
    </source>
</evidence>
<organism evidence="2 3">
    <name type="scientific">Cladophialophora chaetospira</name>
    <dbReference type="NCBI Taxonomy" id="386627"/>
    <lineage>
        <taxon>Eukaryota</taxon>
        <taxon>Fungi</taxon>
        <taxon>Dikarya</taxon>
        <taxon>Ascomycota</taxon>
        <taxon>Pezizomycotina</taxon>
        <taxon>Eurotiomycetes</taxon>
        <taxon>Chaetothyriomycetidae</taxon>
        <taxon>Chaetothyriales</taxon>
        <taxon>Herpotrichiellaceae</taxon>
        <taxon>Cladophialophora</taxon>
    </lineage>
</organism>
<dbReference type="AlphaFoldDB" id="A0AA39CGP1"/>
<protein>
    <recommendedName>
        <fullName evidence="4">AB hydrolase-1 domain-containing protein</fullName>
    </recommendedName>
</protein>
<evidence type="ECO:0000256" key="1">
    <source>
        <dbReference type="SAM" id="Phobius"/>
    </source>
</evidence>
<evidence type="ECO:0000313" key="3">
    <source>
        <dbReference type="Proteomes" id="UP001172673"/>
    </source>
</evidence>
<sequence length="479" mass="55675">MIGNSNAEYIWVVFWVVVLHSIGPISVAYCLSSPFLPHYLQLPRYLRYWALAETAFYILTYLYQKYHLERPALHPLLTSKEERNRLFDLCLNTTHDHAHYLSKWFMDKDVSAIKRENVKEFFQWAFLNTDVIDPIHDEELDDYVKKLEARMGTEFEHGRTDVKSLRLTLDKVNALHRSLIWYMFYRASTWQSIAILPPRPHAFVASIRSPSEDISYWYQAHTSKTELPVVFLHGIGVGLYPYMEFLKELNQGRKEEDGKIGILAVEILPISSRLTSPILQKEEMCLQIRAILHRHGFEKFVLVSHSYGSVITTHLLKTPDMARTISSVILVDPITILLNQPDVAYNFTRRRPRYASEWLLWYFGSKDMGVAHTLSRKFFWSENILWKEDVLDHRCVIFLGEKDSIINSSKVLAYLQDGMQVTSKGEDMADTDCLRSKPRNPSGSLNVVWCSGLNHGQVFDLPVWRARLKSEILKEAQCV</sequence>
<keyword evidence="1" id="KW-0472">Membrane</keyword>
<dbReference type="PANTHER" id="PTHR37471:SF1">
    <property type="entry name" value="AB HYDROLASE-1 DOMAIN-CONTAINING PROTEIN"/>
    <property type="match status" value="1"/>
</dbReference>
<name>A0AA39CGP1_9EURO</name>
<dbReference type="SUPFAM" id="SSF53474">
    <property type="entry name" value="alpha/beta-Hydrolases"/>
    <property type="match status" value="1"/>
</dbReference>
<accession>A0AA39CGP1</accession>
<feature type="transmembrane region" description="Helical" evidence="1">
    <location>
        <begin position="45"/>
        <end position="63"/>
    </location>
</feature>
<dbReference type="PANTHER" id="PTHR37471">
    <property type="entry name" value="UNNAMED PRODUCT"/>
    <property type="match status" value="1"/>
</dbReference>
<dbReference type="InterPro" id="IPR029058">
    <property type="entry name" value="AB_hydrolase_fold"/>
</dbReference>
<keyword evidence="1" id="KW-1133">Transmembrane helix</keyword>
<comment type="caution">
    <text evidence="2">The sequence shown here is derived from an EMBL/GenBank/DDBJ whole genome shotgun (WGS) entry which is preliminary data.</text>
</comment>
<proteinExistence type="predicted"/>
<dbReference type="EMBL" id="JAPDRK010000012">
    <property type="protein sequence ID" value="KAJ9607451.1"/>
    <property type="molecule type" value="Genomic_DNA"/>
</dbReference>